<organism evidence="2 3">
    <name type="scientific">Kineococcus endophyticus</name>
    <dbReference type="NCBI Taxonomy" id="1181883"/>
    <lineage>
        <taxon>Bacteria</taxon>
        <taxon>Bacillati</taxon>
        <taxon>Actinomycetota</taxon>
        <taxon>Actinomycetes</taxon>
        <taxon>Kineosporiales</taxon>
        <taxon>Kineosporiaceae</taxon>
        <taxon>Kineococcus</taxon>
    </lineage>
</organism>
<evidence type="ECO:0000313" key="3">
    <source>
        <dbReference type="Proteomes" id="UP001555826"/>
    </source>
</evidence>
<feature type="coiled-coil region" evidence="1">
    <location>
        <begin position="26"/>
        <end position="53"/>
    </location>
</feature>
<dbReference type="Proteomes" id="UP001555826">
    <property type="component" value="Unassembled WGS sequence"/>
</dbReference>
<evidence type="ECO:0000256" key="1">
    <source>
        <dbReference type="SAM" id="Coils"/>
    </source>
</evidence>
<name>A0ABV3PDY5_9ACTN</name>
<dbReference type="EMBL" id="JBFNQN010000028">
    <property type="protein sequence ID" value="MEW9267855.1"/>
    <property type="molecule type" value="Genomic_DNA"/>
</dbReference>
<gene>
    <name evidence="2" type="ORF">AB1207_24205</name>
</gene>
<reference evidence="2 3" key="1">
    <citation type="submission" date="2024-07" db="EMBL/GenBank/DDBJ databases">
        <authorList>
            <person name="Thanompreechachai J."/>
            <person name="Duangmal K."/>
        </authorList>
    </citation>
    <scope>NUCLEOTIDE SEQUENCE [LARGE SCALE GENOMIC DNA]</scope>
    <source>
        <strain evidence="2 3">KCTC 19886</strain>
    </source>
</reference>
<evidence type="ECO:0000313" key="2">
    <source>
        <dbReference type="EMBL" id="MEW9267855.1"/>
    </source>
</evidence>
<evidence type="ECO:0008006" key="4">
    <source>
        <dbReference type="Google" id="ProtNLM"/>
    </source>
</evidence>
<protein>
    <recommendedName>
        <fullName evidence="4">Homeodomain-like domain-containing protein</fullName>
    </recommendedName>
</protein>
<comment type="caution">
    <text evidence="2">The sequence shown here is derived from an EMBL/GenBank/DDBJ whole genome shotgun (WGS) entry which is preliminary data.</text>
</comment>
<accession>A0ABV3PDY5</accession>
<keyword evidence="1" id="KW-0175">Coiled coil</keyword>
<dbReference type="RefSeq" id="WP_367641376.1">
    <property type="nucleotide sequence ID" value="NZ_JBFNQN010000028.1"/>
</dbReference>
<sequence>MPHKQTRDSAKSMADALPPDPAVVEARQLRIELAELTERADRLRERRAVLVEELRAQGHGWAVIAALFGIAVQRVYQIAGLDRRDSVRRGA</sequence>
<proteinExistence type="predicted"/>
<keyword evidence="3" id="KW-1185">Reference proteome</keyword>